<organism evidence="3 4">
    <name type="scientific">Pseudonocardia xinjiangensis</name>
    <dbReference type="NCBI Taxonomy" id="75289"/>
    <lineage>
        <taxon>Bacteria</taxon>
        <taxon>Bacillati</taxon>
        <taxon>Actinomycetota</taxon>
        <taxon>Actinomycetes</taxon>
        <taxon>Pseudonocardiales</taxon>
        <taxon>Pseudonocardiaceae</taxon>
        <taxon>Pseudonocardia</taxon>
    </lineage>
</organism>
<keyword evidence="2" id="KW-0560">Oxidoreductase</keyword>
<reference evidence="3 4" key="1">
    <citation type="submission" date="2020-04" db="EMBL/GenBank/DDBJ databases">
        <authorList>
            <person name="Klaysubun C."/>
            <person name="Duangmal K."/>
            <person name="Lipun K."/>
        </authorList>
    </citation>
    <scope>NUCLEOTIDE SEQUENCE [LARGE SCALE GENOMIC DNA]</scope>
    <source>
        <strain evidence="3 4">JCM 11839</strain>
    </source>
</reference>
<keyword evidence="2" id="KW-0503">Monooxygenase</keyword>
<evidence type="ECO:0000256" key="2">
    <source>
        <dbReference type="RuleBase" id="RU000461"/>
    </source>
</evidence>
<dbReference type="InterPro" id="IPR002397">
    <property type="entry name" value="Cyt_P450_B"/>
</dbReference>
<protein>
    <submittedName>
        <fullName evidence="3">Cytochrome P450</fullName>
    </submittedName>
</protein>
<dbReference type="PANTHER" id="PTHR46696:SF1">
    <property type="entry name" value="CYTOCHROME P450 YJIB-RELATED"/>
    <property type="match status" value="1"/>
</dbReference>
<evidence type="ECO:0000313" key="4">
    <source>
        <dbReference type="Proteomes" id="UP001296706"/>
    </source>
</evidence>
<sequence>MTPPTKAVVEFDAFEPQHHADPYPSYARVREATPACPLLLGDVPVTVFTRYEECAAVLQSPDWGHGYAAGISPFREQGALIPGSFVRMDPPDHTRFRALVNKAFTPRTVAALTPLVERVVDELLDTALEQARSTGRLDVINDLAVPLALAMIGGRVLGVPEADRPVLREWELAIARGTDPDELLPPEAVVARGLAARECAGYFQRLVARRRTDPADDLLSELIRVEERGDTLTEPELVGICLLLLVAGMETSINLVGNAVLALLRHPEQQALLRARPELMASTIDEALRYDAPTQFTIRVALTDTEVAGHSFARGDGVVVVTASAGRDGAVYADPDRFDITRFHGPRPARRHLGFSLGLHFCVGAPLARVEADAAIGGLLRRVPGLALTQEVLPEYLPSLIHRGLRALPVVVDG</sequence>
<dbReference type="InterPro" id="IPR036396">
    <property type="entry name" value="Cyt_P450_sf"/>
</dbReference>
<accession>A0ABX1R852</accession>
<name>A0ABX1R852_9PSEU</name>
<keyword evidence="2" id="KW-0349">Heme</keyword>
<dbReference type="SUPFAM" id="SSF48264">
    <property type="entry name" value="Cytochrome P450"/>
    <property type="match status" value="1"/>
</dbReference>
<keyword evidence="2" id="KW-0408">Iron</keyword>
<dbReference type="Proteomes" id="UP001296706">
    <property type="component" value="Unassembled WGS sequence"/>
</dbReference>
<gene>
    <name evidence="3" type="ORF">HF577_01775</name>
</gene>
<comment type="similarity">
    <text evidence="1 2">Belongs to the cytochrome P450 family.</text>
</comment>
<dbReference type="Pfam" id="PF00067">
    <property type="entry name" value="p450"/>
    <property type="match status" value="1"/>
</dbReference>
<evidence type="ECO:0000256" key="1">
    <source>
        <dbReference type="ARBA" id="ARBA00010617"/>
    </source>
</evidence>
<dbReference type="CDD" id="cd20625">
    <property type="entry name" value="CYP164-like"/>
    <property type="match status" value="1"/>
</dbReference>
<dbReference type="Gene3D" id="1.10.630.10">
    <property type="entry name" value="Cytochrome P450"/>
    <property type="match status" value="1"/>
</dbReference>
<dbReference type="InterPro" id="IPR001128">
    <property type="entry name" value="Cyt_P450"/>
</dbReference>
<dbReference type="PROSITE" id="PS00086">
    <property type="entry name" value="CYTOCHROME_P450"/>
    <property type="match status" value="1"/>
</dbReference>
<proteinExistence type="inferred from homology"/>
<keyword evidence="4" id="KW-1185">Reference proteome</keyword>
<dbReference type="PRINTS" id="PR00359">
    <property type="entry name" value="BP450"/>
</dbReference>
<evidence type="ECO:0000313" key="3">
    <source>
        <dbReference type="EMBL" id="NMH75839.1"/>
    </source>
</evidence>
<keyword evidence="2" id="KW-0479">Metal-binding</keyword>
<dbReference type="InterPro" id="IPR017972">
    <property type="entry name" value="Cyt_P450_CS"/>
</dbReference>
<comment type="caution">
    <text evidence="3">The sequence shown here is derived from an EMBL/GenBank/DDBJ whole genome shotgun (WGS) entry which is preliminary data.</text>
</comment>
<dbReference type="PANTHER" id="PTHR46696">
    <property type="entry name" value="P450, PUTATIVE (EUROFUNG)-RELATED"/>
    <property type="match status" value="1"/>
</dbReference>
<dbReference type="RefSeq" id="WP_169393903.1">
    <property type="nucleotide sequence ID" value="NZ_BAAAJH010000023.1"/>
</dbReference>
<dbReference type="EMBL" id="JAAXKY010000002">
    <property type="protein sequence ID" value="NMH75839.1"/>
    <property type="molecule type" value="Genomic_DNA"/>
</dbReference>